<reference evidence="4" key="1">
    <citation type="submission" date="2018-05" db="EMBL/GenBank/DDBJ databases">
        <authorList>
            <person name="Lanie J.A."/>
            <person name="Ng W.-L."/>
            <person name="Kazmierczak K.M."/>
            <person name="Andrzejewski T.M."/>
            <person name="Davidsen T.M."/>
            <person name="Wayne K.J."/>
            <person name="Tettelin H."/>
            <person name="Glass J.I."/>
            <person name="Rusch D."/>
            <person name="Podicherti R."/>
            <person name="Tsui H.-C.T."/>
            <person name="Winkler M.E."/>
        </authorList>
    </citation>
    <scope>NUCLEOTIDE SEQUENCE</scope>
</reference>
<name>A0A382A9V9_9ZZZZ</name>
<dbReference type="GO" id="GO:0005840">
    <property type="term" value="C:ribosome"/>
    <property type="evidence" value="ECO:0007669"/>
    <property type="project" value="UniProtKB-KW"/>
</dbReference>
<comment type="similarity">
    <text evidence="1">Belongs to the universal ribosomal protein uL10 family.</text>
</comment>
<sequence>MDRIQKEAQVKELNSIFNKMTAGVLIDYRGIEANQIVELRKKLNGSSSTMKVIKNSLARIASNDTPFAELADQFTKTRAIVYSDGDPVEQAKVLSEQADNIENLKILAGILVGDGKTSILDSSQVEALSKLPSREELIVKLLFLLQAPATQFVRTLNAVPVKFVRTLAAIRDSKT</sequence>
<dbReference type="AlphaFoldDB" id="A0A382A9V9"/>
<protein>
    <recommendedName>
        <fullName evidence="5">50S ribosomal protein L10</fullName>
    </recommendedName>
</protein>
<keyword evidence="2" id="KW-0689">Ribosomal protein</keyword>
<dbReference type="NCBIfam" id="NF000955">
    <property type="entry name" value="PRK00099.1-1"/>
    <property type="match status" value="1"/>
</dbReference>
<dbReference type="InterPro" id="IPR022973">
    <property type="entry name" value="Ribosomal_uL10_bac"/>
</dbReference>
<accession>A0A382A9V9</accession>
<dbReference type="SUPFAM" id="SSF160369">
    <property type="entry name" value="Ribosomal protein L10-like"/>
    <property type="match status" value="1"/>
</dbReference>
<proteinExistence type="inferred from homology"/>
<evidence type="ECO:0008006" key="5">
    <source>
        <dbReference type="Google" id="ProtNLM"/>
    </source>
</evidence>
<dbReference type="InterPro" id="IPR001790">
    <property type="entry name" value="Ribosomal_uL10"/>
</dbReference>
<dbReference type="GO" id="GO:1990904">
    <property type="term" value="C:ribonucleoprotein complex"/>
    <property type="evidence" value="ECO:0007669"/>
    <property type="project" value="UniProtKB-KW"/>
</dbReference>
<dbReference type="EMBL" id="UINC01024480">
    <property type="protein sequence ID" value="SVA98179.1"/>
    <property type="molecule type" value="Genomic_DNA"/>
</dbReference>
<dbReference type="InterPro" id="IPR047865">
    <property type="entry name" value="Ribosomal_uL10_bac_type"/>
</dbReference>
<evidence type="ECO:0000313" key="4">
    <source>
        <dbReference type="EMBL" id="SVA98179.1"/>
    </source>
</evidence>
<dbReference type="Gene3D" id="3.30.70.1730">
    <property type="match status" value="1"/>
</dbReference>
<evidence type="ECO:0000256" key="1">
    <source>
        <dbReference type="ARBA" id="ARBA00008889"/>
    </source>
</evidence>
<dbReference type="InterPro" id="IPR043141">
    <property type="entry name" value="Ribosomal_uL10-like_sf"/>
</dbReference>
<evidence type="ECO:0000256" key="3">
    <source>
        <dbReference type="ARBA" id="ARBA00023274"/>
    </source>
</evidence>
<keyword evidence="3" id="KW-0687">Ribonucleoprotein</keyword>
<organism evidence="4">
    <name type="scientific">marine metagenome</name>
    <dbReference type="NCBI Taxonomy" id="408172"/>
    <lineage>
        <taxon>unclassified sequences</taxon>
        <taxon>metagenomes</taxon>
        <taxon>ecological metagenomes</taxon>
    </lineage>
</organism>
<evidence type="ECO:0000256" key="2">
    <source>
        <dbReference type="ARBA" id="ARBA00022980"/>
    </source>
</evidence>
<dbReference type="PANTHER" id="PTHR11560">
    <property type="entry name" value="39S RIBOSOMAL PROTEIN L10, MITOCHONDRIAL"/>
    <property type="match status" value="1"/>
</dbReference>
<dbReference type="Pfam" id="PF00466">
    <property type="entry name" value="Ribosomal_L10"/>
    <property type="match status" value="1"/>
</dbReference>
<dbReference type="HAMAP" id="MF_00362">
    <property type="entry name" value="Ribosomal_uL10"/>
    <property type="match status" value="1"/>
</dbReference>
<gene>
    <name evidence="4" type="ORF">METZ01_LOCUS151033</name>
</gene>
<dbReference type="CDD" id="cd05797">
    <property type="entry name" value="Ribosomal_L10"/>
    <property type="match status" value="1"/>
</dbReference>
<dbReference type="Gene3D" id="6.10.250.290">
    <property type="match status" value="1"/>
</dbReference>